<organism evidence="1 2">
    <name type="scientific">Vibrio phage ValKK3</name>
    <dbReference type="NCBI Taxonomy" id="1610855"/>
    <lineage>
        <taxon>Viruses</taxon>
        <taxon>Duplodnaviria</taxon>
        <taxon>Heunggongvirae</taxon>
        <taxon>Uroviricota</taxon>
        <taxon>Caudoviricetes</taxon>
        <taxon>Pantevenvirales</taxon>
        <taxon>Straboviridae</taxon>
        <taxon>Schizotequatrovirus</taxon>
        <taxon>Schizotequatrovirus valkk3</taxon>
    </lineage>
</organism>
<protein>
    <submittedName>
        <fullName evidence="1">Uncharacterized protein</fullName>
    </submittedName>
</protein>
<evidence type="ECO:0000313" key="2">
    <source>
        <dbReference type="Proteomes" id="UP000202888"/>
    </source>
</evidence>
<reference evidence="1 2" key="1">
    <citation type="journal article" date="2016" name="Genom Data">
        <title>Complete genome sequence of a giant Vibrio phage ValKK3 infecting Vibrio alginolyticus.</title>
        <authorList>
            <person name="Lal T.M."/>
            <person name="Sano M."/>
            <person name="Hatai K."/>
            <person name="Ransangan J."/>
        </authorList>
    </citation>
    <scope>NUCLEOTIDE SEQUENCE [LARGE SCALE GENOMIC DNA]</scope>
</reference>
<proteinExistence type="predicted"/>
<dbReference type="KEGG" id="vg:26628562"/>
<sequence>MNLHSFMYKWKRFSFEFNNYAIEKQRGLVGTVDFVMKKHFTHRVYDRFCAAEHSTLRRMLYHTVNKHLGEVLYWYYSAEKRELAIKREDIYIIFEKGIKGCILITTIYRNENKQNHDKFFLIDISRKQNEAN</sequence>
<dbReference type="GeneID" id="26628562"/>
<dbReference type="OrthoDB" id="19588at10239"/>
<dbReference type="Proteomes" id="UP000202888">
    <property type="component" value="Segment"/>
</dbReference>
<accession>A0A0D4DBQ3</accession>
<dbReference type="RefSeq" id="YP_009201339.1">
    <property type="nucleotide sequence ID" value="NC_028829.1"/>
</dbReference>
<evidence type="ECO:0000313" key="1">
    <source>
        <dbReference type="EMBL" id="AJT61077.1"/>
    </source>
</evidence>
<name>A0A0D4DBQ3_9CAUD</name>
<keyword evidence="2" id="KW-1185">Reference proteome</keyword>
<dbReference type="EMBL" id="KP671755">
    <property type="protein sequence ID" value="AJT61077.1"/>
    <property type="molecule type" value="Genomic_DNA"/>
</dbReference>